<feature type="transmembrane region" description="Helical" evidence="2">
    <location>
        <begin position="433"/>
        <end position="452"/>
    </location>
</feature>
<dbReference type="SUPFAM" id="SSF51206">
    <property type="entry name" value="cAMP-binding domain-like"/>
    <property type="match status" value="1"/>
</dbReference>
<dbReference type="GO" id="GO:0005249">
    <property type="term" value="F:voltage-gated potassium channel activity"/>
    <property type="evidence" value="ECO:0007669"/>
    <property type="project" value="TreeGrafter"/>
</dbReference>
<evidence type="ECO:0000256" key="2">
    <source>
        <dbReference type="SAM" id="Phobius"/>
    </source>
</evidence>
<dbReference type="OrthoDB" id="433309at2759"/>
<feature type="transmembrane region" description="Helical" evidence="2">
    <location>
        <begin position="286"/>
        <end position="306"/>
    </location>
</feature>
<dbReference type="PROSITE" id="PS50042">
    <property type="entry name" value="CNMP_BINDING_3"/>
    <property type="match status" value="1"/>
</dbReference>
<dbReference type="InterPro" id="IPR000595">
    <property type="entry name" value="cNMP-bd_dom"/>
</dbReference>
<evidence type="ECO:0000313" key="5">
    <source>
        <dbReference type="Proteomes" id="UP000009168"/>
    </source>
</evidence>
<keyword evidence="2" id="KW-0472">Membrane</keyword>
<feature type="region of interest" description="Disordered" evidence="1">
    <location>
        <begin position="822"/>
        <end position="859"/>
    </location>
</feature>
<organism evidence="4 5">
    <name type="scientific">Tetrahymena thermophila (strain SB210)</name>
    <dbReference type="NCBI Taxonomy" id="312017"/>
    <lineage>
        <taxon>Eukaryota</taxon>
        <taxon>Sar</taxon>
        <taxon>Alveolata</taxon>
        <taxon>Ciliophora</taxon>
        <taxon>Intramacronucleata</taxon>
        <taxon>Oligohymenophorea</taxon>
        <taxon>Hymenostomatida</taxon>
        <taxon>Tetrahymenina</taxon>
        <taxon>Tetrahymenidae</taxon>
        <taxon>Tetrahymena</taxon>
    </lineage>
</organism>
<dbReference type="InterPro" id="IPR018490">
    <property type="entry name" value="cNMP-bd_dom_sf"/>
</dbReference>
<dbReference type="KEGG" id="tet:TTHERM_00008700"/>
<feature type="domain" description="Cyclic nucleotide-binding" evidence="3">
    <location>
        <begin position="571"/>
        <end position="677"/>
    </location>
</feature>
<keyword evidence="2" id="KW-0812">Transmembrane</keyword>
<feature type="compositionally biased region" description="Polar residues" evidence="1">
    <location>
        <begin position="131"/>
        <end position="141"/>
    </location>
</feature>
<dbReference type="InterPro" id="IPR051413">
    <property type="entry name" value="K/Na_HCN_channel"/>
</dbReference>
<dbReference type="RefSeq" id="XP_001008153.1">
    <property type="nucleotide sequence ID" value="XM_001008153.1"/>
</dbReference>
<dbReference type="EMBL" id="GG662845">
    <property type="protein sequence ID" value="EAR87908.1"/>
    <property type="molecule type" value="Genomic_DNA"/>
</dbReference>
<dbReference type="CDD" id="cd00038">
    <property type="entry name" value="CAP_ED"/>
    <property type="match status" value="1"/>
</dbReference>
<dbReference type="AlphaFoldDB" id="Q22S64"/>
<dbReference type="GO" id="GO:0035725">
    <property type="term" value="P:sodium ion transmembrane transport"/>
    <property type="evidence" value="ECO:0007669"/>
    <property type="project" value="TreeGrafter"/>
</dbReference>
<name>Q22S64_TETTS</name>
<evidence type="ECO:0000313" key="4">
    <source>
        <dbReference type="EMBL" id="EAR87908.1"/>
    </source>
</evidence>
<protein>
    <submittedName>
        <fullName evidence="4">Cyclic nucleotide-binding domain protein</fullName>
    </submittedName>
</protein>
<evidence type="ECO:0000256" key="1">
    <source>
        <dbReference type="SAM" id="MobiDB-lite"/>
    </source>
</evidence>
<feature type="transmembrane region" description="Helical" evidence="2">
    <location>
        <begin position="392"/>
        <end position="413"/>
    </location>
</feature>
<feature type="transmembrane region" description="Helical" evidence="2">
    <location>
        <begin position="257"/>
        <end position="280"/>
    </location>
</feature>
<dbReference type="SUPFAM" id="SSF81324">
    <property type="entry name" value="Voltage-gated potassium channels"/>
    <property type="match status" value="1"/>
</dbReference>
<dbReference type="SMART" id="SM00100">
    <property type="entry name" value="cNMP"/>
    <property type="match status" value="1"/>
</dbReference>
<dbReference type="InterPro" id="IPR014710">
    <property type="entry name" value="RmlC-like_jellyroll"/>
</dbReference>
<feature type="compositionally biased region" description="Polar residues" evidence="1">
    <location>
        <begin position="796"/>
        <end position="808"/>
    </location>
</feature>
<dbReference type="PANTHER" id="PTHR45689">
    <property type="entry name" value="I[[H]] CHANNEL, ISOFORM E"/>
    <property type="match status" value="1"/>
</dbReference>
<accession>Q22S64</accession>
<dbReference type="Pfam" id="PF00027">
    <property type="entry name" value="cNMP_binding"/>
    <property type="match status" value="1"/>
</dbReference>
<dbReference type="GO" id="GO:0003254">
    <property type="term" value="P:regulation of membrane depolarization"/>
    <property type="evidence" value="ECO:0007669"/>
    <property type="project" value="TreeGrafter"/>
</dbReference>
<evidence type="ECO:0000259" key="3">
    <source>
        <dbReference type="PROSITE" id="PS50042"/>
    </source>
</evidence>
<reference evidence="5" key="1">
    <citation type="journal article" date="2006" name="PLoS Biol.">
        <title>Macronuclear genome sequence of the ciliate Tetrahymena thermophila, a model eukaryote.</title>
        <authorList>
            <person name="Eisen J.A."/>
            <person name="Coyne R.S."/>
            <person name="Wu M."/>
            <person name="Wu D."/>
            <person name="Thiagarajan M."/>
            <person name="Wortman J.R."/>
            <person name="Badger J.H."/>
            <person name="Ren Q."/>
            <person name="Amedeo P."/>
            <person name="Jones K.M."/>
            <person name="Tallon L.J."/>
            <person name="Delcher A.L."/>
            <person name="Salzberg S.L."/>
            <person name="Silva J.C."/>
            <person name="Haas B.J."/>
            <person name="Majoros W.H."/>
            <person name="Farzad M."/>
            <person name="Carlton J.M."/>
            <person name="Smith R.K. Jr."/>
            <person name="Garg J."/>
            <person name="Pearlman R.E."/>
            <person name="Karrer K.M."/>
            <person name="Sun L."/>
            <person name="Manning G."/>
            <person name="Elde N.C."/>
            <person name="Turkewitz A.P."/>
            <person name="Asai D.J."/>
            <person name="Wilkes D.E."/>
            <person name="Wang Y."/>
            <person name="Cai H."/>
            <person name="Collins K."/>
            <person name="Stewart B.A."/>
            <person name="Lee S.R."/>
            <person name="Wilamowska K."/>
            <person name="Weinberg Z."/>
            <person name="Ruzzo W.L."/>
            <person name="Wloga D."/>
            <person name="Gaertig J."/>
            <person name="Frankel J."/>
            <person name="Tsao C.-C."/>
            <person name="Gorovsky M.A."/>
            <person name="Keeling P.J."/>
            <person name="Waller R.F."/>
            <person name="Patron N.J."/>
            <person name="Cherry J.M."/>
            <person name="Stover N.A."/>
            <person name="Krieger C.J."/>
            <person name="del Toro C."/>
            <person name="Ryder H.F."/>
            <person name="Williamson S.C."/>
            <person name="Barbeau R.A."/>
            <person name="Hamilton E.P."/>
            <person name="Orias E."/>
        </authorList>
    </citation>
    <scope>NUCLEOTIDE SEQUENCE [LARGE SCALE GENOMIC DNA]</scope>
    <source>
        <strain evidence="5">SB210</strain>
    </source>
</reference>
<dbReference type="InParanoid" id="Q22S64"/>
<dbReference type="GO" id="GO:0098855">
    <property type="term" value="C:HCN channel complex"/>
    <property type="evidence" value="ECO:0007669"/>
    <property type="project" value="TreeGrafter"/>
</dbReference>
<dbReference type="Gene3D" id="2.60.120.10">
    <property type="entry name" value="Jelly Rolls"/>
    <property type="match status" value="1"/>
</dbReference>
<dbReference type="eggNOG" id="KOG0500">
    <property type="taxonomic scope" value="Eukaryota"/>
</dbReference>
<feature type="compositionally biased region" description="Polar residues" evidence="1">
    <location>
        <begin position="825"/>
        <end position="856"/>
    </location>
</feature>
<dbReference type="Gene3D" id="1.10.287.70">
    <property type="match status" value="1"/>
</dbReference>
<keyword evidence="2" id="KW-1133">Transmembrane helix</keyword>
<feature type="transmembrane region" description="Helical" evidence="2">
    <location>
        <begin position="464"/>
        <end position="488"/>
    </location>
</feature>
<proteinExistence type="predicted"/>
<gene>
    <name evidence="4" type="ORF">TTHERM_00008700</name>
</gene>
<dbReference type="Proteomes" id="UP000009168">
    <property type="component" value="Unassembled WGS sequence"/>
</dbReference>
<keyword evidence="5" id="KW-1185">Reference proteome</keyword>
<dbReference type="PANTHER" id="PTHR45689:SF5">
    <property type="entry name" value="I[[H]] CHANNEL, ISOFORM E"/>
    <property type="match status" value="1"/>
</dbReference>
<dbReference type="GeneID" id="7831384"/>
<dbReference type="OMA" id="LICRRTH"/>
<dbReference type="Gene3D" id="1.10.287.630">
    <property type="entry name" value="Helix hairpin bin"/>
    <property type="match status" value="1"/>
</dbReference>
<feature type="region of interest" description="Disordered" evidence="1">
    <location>
        <begin position="128"/>
        <end position="160"/>
    </location>
</feature>
<feature type="region of interest" description="Disordered" evidence="1">
    <location>
        <begin position="777"/>
        <end position="808"/>
    </location>
</feature>
<dbReference type="HOGENOM" id="CLU_009864_1_0_1"/>
<sequence>MEKEMFGLHQQQRFFLEEYSSNLGMELKEMNHRRGQSLNSEIDLSKVHNTSVQKDITYSSNNIAKLLPEYYKSNSNNIRNDNEQLMQNNLENTNIQITVNERAFTAQSFQNIKTENINNQEDNKKYDQIQKKASNQQSQIQKGKAANDDLRKQQTKSRKQAQNILNITNQKFQNMSLISKVMKKITYFYQMYTSKGRLKFLENSKVRDIINDSSESNQVNSSLFFQIFDIANKLLSLYEELSNKYIPLIDAYGNVNLFLLTFYLLYNFSFFYLLSLVLVFDMPSDFFEYIYFLTGTLWIIQSLLQINTKIYKPFEPEYKRKQIFINYIKKRSFFDLLPIVIVFYLQFELDANLFLKCLLFIKLKNIVTNVYEIQKQLCMMFKNYFFIKLVNLILQLFLIAHILSVSWYLLGLFEVKYMNEPKTWYDDGISSDLVWWKVYLSSIYWCLTLMTTGSNIATTVSQTMFTCISMIFTAIVYGYLINVIGIILSELDKVNETKNRDINIVNEYMRTKNISRTLRTKVNMDIEYYYTNNKSDETEDEAEVLNKLPQELVDELQMEYSQQIISKINFIAENFSKQLQDDLGYVFQEESYFPSQTIYSEKDTMNLSIFYILQGEVTLQQKIADDPSTLKTYKNLKKGQIFGEISFITDQARESTAIASKYTRVVKILRNDFLRIIQNDTKDFEIFKQLKDSIMLYESFKEIDVNCNICGSFYHQEINCNLVHLSKQNMYFSSMFNQRQVQSRQKQTRNKAKFNSILKSHLVREGVNNFVETYQENSVNSEQSNQEDDYEEEKQNQALLKQQSTRQSQDITSVKKQILIENLQRRPSQLNKMMQSPQSSQLMNNQEQSPQNSNLSIGEKVGHSNFTKQSSIFEKQQSENRLQSEQERKNSNQSIQYSVQNLQIEQPQIIQHKGISPWLFEQIKEYDYYFPKGNSKYFFAKANRFIRKQIAKLNKQKKNK</sequence>